<evidence type="ECO:0000259" key="5">
    <source>
        <dbReference type="Pfam" id="PF00692"/>
    </source>
</evidence>
<dbReference type="NCBIfam" id="TIGR00576">
    <property type="entry name" value="dut"/>
    <property type="match status" value="1"/>
</dbReference>
<dbReference type="SUPFAM" id="SSF51283">
    <property type="entry name" value="dUTPase-like"/>
    <property type="match status" value="1"/>
</dbReference>
<evidence type="ECO:0000256" key="2">
    <source>
        <dbReference type="ARBA" id="ARBA00012379"/>
    </source>
</evidence>
<dbReference type="Pfam" id="PF00692">
    <property type="entry name" value="dUTPase"/>
    <property type="match status" value="1"/>
</dbReference>
<dbReference type="InterPro" id="IPR033704">
    <property type="entry name" value="dUTPase_trimeric"/>
</dbReference>
<dbReference type="PANTHER" id="PTHR11241:SF0">
    <property type="entry name" value="DEOXYURIDINE 5'-TRIPHOSPHATE NUCLEOTIDOHYDROLASE"/>
    <property type="match status" value="1"/>
</dbReference>
<evidence type="ECO:0000313" key="6">
    <source>
        <dbReference type="EMBL" id="KKL12991.1"/>
    </source>
</evidence>
<dbReference type="InterPro" id="IPR008181">
    <property type="entry name" value="dUTPase"/>
</dbReference>
<dbReference type="NCBIfam" id="NF001862">
    <property type="entry name" value="PRK00601.1"/>
    <property type="match status" value="1"/>
</dbReference>
<dbReference type="EC" id="3.6.1.23" evidence="2"/>
<feature type="domain" description="dUTPase-like" evidence="5">
    <location>
        <begin position="16"/>
        <end position="144"/>
    </location>
</feature>
<name>A0A0F9D590_9ZZZZ</name>
<evidence type="ECO:0000256" key="1">
    <source>
        <dbReference type="ARBA" id="ARBA00006581"/>
    </source>
</evidence>
<evidence type="ECO:0000256" key="3">
    <source>
        <dbReference type="ARBA" id="ARBA00022801"/>
    </source>
</evidence>
<protein>
    <recommendedName>
        <fullName evidence="2">dUTP diphosphatase</fullName>
        <ecNumber evidence="2">3.6.1.23</ecNumber>
    </recommendedName>
</protein>
<dbReference type="GO" id="GO:0004170">
    <property type="term" value="F:dUTP diphosphatase activity"/>
    <property type="evidence" value="ECO:0007669"/>
    <property type="project" value="UniProtKB-EC"/>
</dbReference>
<dbReference type="InterPro" id="IPR029054">
    <property type="entry name" value="dUTPase-like"/>
</dbReference>
<dbReference type="AlphaFoldDB" id="A0A0F9D590"/>
<sequence>MSETAVLRVQRLRPDARLPERATPSSTGYDLYACLDEDLVVGQEPTLVPTGIAIEAPPGYDVQVRPRSGLSSKGVQVTFGTIDSDYRGEVLVTMYVLPYREPHTIRPGDRIAQLVVARTAEVVIEEAEALSASQRGAGGHGSTGS</sequence>
<dbReference type="Gene3D" id="2.70.40.10">
    <property type="match status" value="1"/>
</dbReference>
<dbReference type="GO" id="GO:0006226">
    <property type="term" value="P:dUMP biosynthetic process"/>
    <property type="evidence" value="ECO:0007669"/>
    <property type="project" value="InterPro"/>
</dbReference>
<comment type="caution">
    <text evidence="6">The sequence shown here is derived from an EMBL/GenBank/DDBJ whole genome shotgun (WGS) entry which is preliminary data.</text>
</comment>
<evidence type="ECO:0000256" key="4">
    <source>
        <dbReference type="ARBA" id="ARBA00023080"/>
    </source>
</evidence>
<dbReference type="CDD" id="cd07557">
    <property type="entry name" value="trimeric_dUTPase"/>
    <property type="match status" value="1"/>
</dbReference>
<keyword evidence="3" id="KW-0378">Hydrolase</keyword>
<dbReference type="GO" id="GO:0000287">
    <property type="term" value="F:magnesium ion binding"/>
    <property type="evidence" value="ECO:0007669"/>
    <property type="project" value="InterPro"/>
</dbReference>
<dbReference type="InterPro" id="IPR036157">
    <property type="entry name" value="dUTPase-like_sf"/>
</dbReference>
<proteinExistence type="inferred from homology"/>
<dbReference type="EMBL" id="LAZR01041041">
    <property type="protein sequence ID" value="KKL12991.1"/>
    <property type="molecule type" value="Genomic_DNA"/>
</dbReference>
<keyword evidence="4" id="KW-0546">Nucleotide metabolism</keyword>
<reference evidence="6" key="1">
    <citation type="journal article" date="2015" name="Nature">
        <title>Complex archaea that bridge the gap between prokaryotes and eukaryotes.</title>
        <authorList>
            <person name="Spang A."/>
            <person name="Saw J.H."/>
            <person name="Jorgensen S.L."/>
            <person name="Zaremba-Niedzwiedzka K."/>
            <person name="Martijn J."/>
            <person name="Lind A.E."/>
            <person name="van Eijk R."/>
            <person name="Schleper C."/>
            <person name="Guy L."/>
            <person name="Ettema T.J."/>
        </authorList>
    </citation>
    <scope>NUCLEOTIDE SEQUENCE</scope>
</reference>
<organism evidence="6">
    <name type="scientific">marine sediment metagenome</name>
    <dbReference type="NCBI Taxonomy" id="412755"/>
    <lineage>
        <taxon>unclassified sequences</taxon>
        <taxon>metagenomes</taxon>
        <taxon>ecological metagenomes</taxon>
    </lineage>
</organism>
<dbReference type="PANTHER" id="PTHR11241">
    <property type="entry name" value="DEOXYURIDINE 5'-TRIPHOSPHATE NUCLEOTIDOHYDROLASE"/>
    <property type="match status" value="1"/>
</dbReference>
<comment type="similarity">
    <text evidence="1">Belongs to the dUTPase family.</text>
</comment>
<gene>
    <name evidence="6" type="ORF">LCGC14_2530230</name>
</gene>
<accession>A0A0F9D590</accession>
<dbReference type="GO" id="GO:0046081">
    <property type="term" value="P:dUTP catabolic process"/>
    <property type="evidence" value="ECO:0007669"/>
    <property type="project" value="InterPro"/>
</dbReference>